<keyword evidence="5" id="KW-1185">Reference proteome</keyword>
<evidence type="ECO:0000256" key="1">
    <source>
        <dbReference type="SAM" id="Coils"/>
    </source>
</evidence>
<organism evidence="2 4">
    <name type="scientific">Billgrantia kenyensis</name>
    <dbReference type="NCBI Taxonomy" id="321266"/>
    <lineage>
        <taxon>Bacteria</taxon>
        <taxon>Pseudomonadati</taxon>
        <taxon>Pseudomonadota</taxon>
        <taxon>Gammaproteobacteria</taxon>
        <taxon>Oceanospirillales</taxon>
        <taxon>Halomonadaceae</taxon>
        <taxon>Billgrantia</taxon>
    </lineage>
</organism>
<dbReference type="Proteomes" id="UP000518091">
    <property type="component" value="Unassembled WGS sequence"/>
</dbReference>
<feature type="coiled-coil region" evidence="1">
    <location>
        <begin position="3"/>
        <end position="30"/>
    </location>
</feature>
<evidence type="ECO:0000313" key="2">
    <source>
        <dbReference type="EMBL" id="MBA2779543.1"/>
    </source>
</evidence>
<dbReference type="AlphaFoldDB" id="A0A7W0ADZ1"/>
<dbReference type="RefSeq" id="WP_181515013.1">
    <property type="nucleotide sequence ID" value="NZ_JABFUB010000012.1"/>
</dbReference>
<evidence type="ECO:0000313" key="3">
    <source>
        <dbReference type="EMBL" id="MCG6662776.1"/>
    </source>
</evidence>
<evidence type="ECO:0000313" key="5">
    <source>
        <dbReference type="Proteomes" id="UP000814353"/>
    </source>
</evidence>
<dbReference type="EMBL" id="JABFUB010000012">
    <property type="protein sequence ID" value="MCG6662776.1"/>
    <property type="molecule type" value="Genomic_DNA"/>
</dbReference>
<gene>
    <name evidence="2" type="ORF">H1D44_11635</name>
    <name evidence="3" type="ORF">HOP48_14650</name>
</gene>
<proteinExistence type="predicted"/>
<reference evidence="3 5" key="1">
    <citation type="submission" date="2020-05" db="EMBL/GenBank/DDBJ databases">
        <title>Comparative genomic analysis of denitrifying bacteria from Halomonas genus.</title>
        <authorList>
            <person name="Wang L."/>
            <person name="Shao Z."/>
        </authorList>
    </citation>
    <scope>NUCLEOTIDE SEQUENCE [LARGE SCALE GENOMIC DNA]</scope>
    <source>
        <strain evidence="3 5">DSM 17331</strain>
    </source>
</reference>
<dbReference type="EMBL" id="JACEFT010000012">
    <property type="protein sequence ID" value="MBA2779543.1"/>
    <property type="molecule type" value="Genomic_DNA"/>
</dbReference>
<keyword evidence="1" id="KW-0175">Coiled coil</keyword>
<accession>A0A7W0ADZ1</accession>
<evidence type="ECO:0000313" key="4">
    <source>
        <dbReference type="Proteomes" id="UP000518091"/>
    </source>
</evidence>
<comment type="caution">
    <text evidence="2">The sequence shown here is derived from an EMBL/GenBank/DDBJ whole genome shotgun (WGS) entry which is preliminary data.</text>
</comment>
<reference evidence="2 4" key="2">
    <citation type="submission" date="2020-07" db="EMBL/GenBank/DDBJ databases">
        <title>Identification of Halomonas strains.</title>
        <authorList>
            <person name="Xiao Z."/>
            <person name="Shen J."/>
        </authorList>
    </citation>
    <scope>NUCLEOTIDE SEQUENCE [LARGE SCALE GENOMIC DNA]</scope>
    <source>
        <strain evidence="2 4">DSM 17331</strain>
    </source>
</reference>
<dbReference type="Proteomes" id="UP000814353">
    <property type="component" value="Unassembled WGS sequence"/>
</dbReference>
<protein>
    <submittedName>
        <fullName evidence="2">Uncharacterized protein</fullName>
    </submittedName>
</protein>
<sequence>MTETEYQQVIDELERVIQDTRATMARFESTGMDEKMPEDYDKLLVILDDAVKQQREHTQAMLRR</sequence>
<name>A0A7W0ADZ1_9GAMM</name>